<protein>
    <submittedName>
        <fullName evidence="1">Uncharacterized protein</fullName>
    </submittedName>
</protein>
<reference evidence="1" key="2">
    <citation type="journal article" date="2015" name="Fish Shellfish Immunol.">
        <title>Early steps in the European eel (Anguilla anguilla)-Vibrio vulnificus interaction in the gills: Role of the RtxA13 toxin.</title>
        <authorList>
            <person name="Callol A."/>
            <person name="Pajuelo D."/>
            <person name="Ebbesson L."/>
            <person name="Teles M."/>
            <person name="MacKenzie S."/>
            <person name="Amaro C."/>
        </authorList>
    </citation>
    <scope>NUCLEOTIDE SEQUENCE</scope>
</reference>
<dbReference type="EMBL" id="GBXM01023956">
    <property type="protein sequence ID" value="JAH84621.1"/>
    <property type="molecule type" value="Transcribed_RNA"/>
</dbReference>
<name>A0A0E9W2S7_ANGAN</name>
<sequence length="22" mass="2345">MNIGADLGVNMRSNPLRNVCGL</sequence>
<accession>A0A0E9W2S7</accession>
<proteinExistence type="predicted"/>
<reference evidence="1" key="1">
    <citation type="submission" date="2014-11" db="EMBL/GenBank/DDBJ databases">
        <authorList>
            <person name="Amaro Gonzalez C."/>
        </authorList>
    </citation>
    <scope>NUCLEOTIDE SEQUENCE</scope>
</reference>
<dbReference type="AlphaFoldDB" id="A0A0E9W2S7"/>
<evidence type="ECO:0000313" key="1">
    <source>
        <dbReference type="EMBL" id="JAH84621.1"/>
    </source>
</evidence>
<organism evidence="1">
    <name type="scientific">Anguilla anguilla</name>
    <name type="common">European freshwater eel</name>
    <name type="synonym">Muraena anguilla</name>
    <dbReference type="NCBI Taxonomy" id="7936"/>
    <lineage>
        <taxon>Eukaryota</taxon>
        <taxon>Metazoa</taxon>
        <taxon>Chordata</taxon>
        <taxon>Craniata</taxon>
        <taxon>Vertebrata</taxon>
        <taxon>Euteleostomi</taxon>
        <taxon>Actinopterygii</taxon>
        <taxon>Neopterygii</taxon>
        <taxon>Teleostei</taxon>
        <taxon>Anguilliformes</taxon>
        <taxon>Anguillidae</taxon>
        <taxon>Anguilla</taxon>
    </lineage>
</organism>